<feature type="compositionally biased region" description="Pro residues" evidence="9">
    <location>
        <begin position="23"/>
        <end position="46"/>
    </location>
</feature>
<dbReference type="GO" id="GO:0012505">
    <property type="term" value="C:endomembrane system"/>
    <property type="evidence" value="ECO:0007669"/>
    <property type="project" value="UniProtKB-SubCell"/>
</dbReference>
<keyword evidence="3" id="KW-0813">Transport</keyword>
<sequence>MRRQDDLDPPADDPAPEASTPDAPAPEPPAPEPPAPEPPAPEPPAPDEVLPGENPEDSTTVASTTESPLKAAPETFYVPIYVLTAIFGAIFIIGPLVVRKGPNRGIARCCIMISSFCMWIFWTTLYISQMNPLMGPRLHNATLAWIGHKWGKDPKSLISPEEL</sequence>
<evidence type="ECO:0000256" key="1">
    <source>
        <dbReference type="ARBA" id="ARBA00004127"/>
    </source>
</evidence>
<dbReference type="GO" id="GO:0046961">
    <property type="term" value="F:proton-transporting ATPase activity, rotational mechanism"/>
    <property type="evidence" value="ECO:0007669"/>
    <property type="project" value="InterPro"/>
</dbReference>
<evidence type="ECO:0000256" key="4">
    <source>
        <dbReference type="ARBA" id="ARBA00022692"/>
    </source>
</evidence>
<protein>
    <submittedName>
        <fullName evidence="11">Uncharacterized protein</fullName>
    </submittedName>
</protein>
<evidence type="ECO:0000256" key="6">
    <source>
        <dbReference type="ARBA" id="ARBA00022989"/>
    </source>
</evidence>
<reference evidence="11" key="1">
    <citation type="journal article" date="2021" name="G3 (Bethesda)">
        <title>Genome and transcriptome analysis of the beet armyworm Spodoptera exigua reveals targets for pest control. .</title>
        <authorList>
            <person name="Simon S."/>
            <person name="Breeschoten T."/>
            <person name="Jansen H.J."/>
            <person name="Dirks R.P."/>
            <person name="Schranz M.E."/>
            <person name="Ros V.I.D."/>
        </authorList>
    </citation>
    <scope>NUCLEOTIDE SEQUENCE</scope>
    <source>
        <strain evidence="11">TB_SE_WUR_2020</strain>
    </source>
</reference>
<keyword evidence="4 10" id="KW-0812">Transmembrane</keyword>
<keyword evidence="6 10" id="KW-1133">Transmembrane helix</keyword>
<feature type="compositionally biased region" description="Polar residues" evidence="9">
    <location>
        <begin position="57"/>
        <end position="67"/>
    </location>
</feature>
<dbReference type="GO" id="GO:0033181">
    <property type="term" value="C:plasma membrane proton-transporting V-type ATPase complex"/>
    <property type="evidence" value="ECO:0007669"/>
    <property type="project" value="TreeGrafter"/>
</dbReference>
<dbReference type="Proteomes" id="UP000814243">
    <property type="component" value="Unassembled WGS sequence"/>
</dbReference>
<evidence type="ECO:0000313" key="12">
    <source>
        <dbReference type="Proteomes" id="UP000814243"/>
    </source>
</evidence>
<dbReference type="GO" id="GO:0033179">
    <property type="term" value="C:proton-transporting V-type ATPase, V0 domain"/>
    <property type="evidence" value="ECO:0007669"/>
    <property type="project" value="InterPro"/>
</dbReference>
<feature type="region of interest" description="Disordered" evidence="9">
    <location>
        <begin position="1"/>
        <end position="67"/>
    </location>
</feature>
<evidence type="ECO:0000256" key="3">
    <source>
        <dbReference type="ARBA" id="ARBA00022448"/>
    </source>
</evidence>
<evidence type="ECO:0000256" key="9">
    <source>
        <dbReference type="SAM" id="MobiDB-lite"/>
    </source>
</evidence>
<evidence type="ECO:0000256" key="7">
    <source>
        <dbReference type="ARBA" id="ARBA00023065"/>
    </source>
</evidence>
<feature type="transmembrane region" description="Helical" evidence="10">
    <location>
        <begin position="105"/>
        <end position="127"/>
    </location>
</feature>
<dbReference type="AlphaFoldDB" id="A0A922SBH2"/>
<comment type="caution">
    <text evidence="11">The sequence shown here is derived from an EMBL/GenBank/DDBJ whole genome shotgun (WGS) entry which is preliminary data.</text>
</comment>
<dbReference type="EMBL" id="JACEFF010000738">
    <property type="protein sequence ID" value="KAH9631981.1"/>
    <property type="molecule type" value="Genomic_DNA"/>
</dbReference>
<dbReference type="PANTHER" id="PTHR12263">
    <property type="entry name" value="VACUOLAR ATP SYNTHASE SUBUNIT H"/>
    <property type="match status" value="1"/>
</dbReference>
<comment type="similarity">
    <text evidence="2">Belongs to the V-ATPase e1/e2 subunit family.</text>
</comment>
<evidence type="ECO:0000256" key="10">
    <source>
        <dbReference type="SAM" id="Phobius"/>
    </source>
</evidence>
<feature type="transmembrane region" description="Helical" evidence="10">
    <location>
        <begin position="76"/>
        <end position="98"/>
    </location>
</feature>
<comment type="subcellular location">
    <subcellularLocation>
        <location evidence="1">Endomembrane system</location>
        <topology evidence="1">Multi-pass membrane protein</topology>
    </subcellularLocation>
</comment>
<dbReference type="InterPro" id="IPR008389">
    <property type="entry name" value="ATPase_V0-cplx_e1/e2_su"/>
</dbReference>
<keyword evidence="8 10" id="KW-0472">Membrane</keyword>
<name>A0A922SBH2_SPOEX</name>
<evidence type="ECO:0000313" key="11">
    <source>
        <dbReference type="EMBL" id="KAH9631981.1"/>
    </source>
</evidence>
<organism evidence="11 12">
    <name type="scientific">Spodoptera exigua</name>
    <name type="common">Beet armyworm</name>
    <name type="synonym">Noctua fulgens</name>
    <dbReference type="NCBI Taxonomy" id="7107"/>
    <lineage>
        <taxon>Eukaryota</taxon>
        <taxon>Metazoa</taxon>
        <taxon>Ecdysozoa</taxon>
        <taxon>Arthropoda</taxon>
        <taxon>Hexapoda</taxon>
        <taxon>Insecta</taxon>
        <taxon>Pterygota</taxon>
        <taxon>Neoptera</taxon>
        <taxon>Endopterygota</taxon>
        <taxon>Lepidoptera</taxon>
        <taxon>Glossata</taxon>
        <taxon>Ditrysia</taxon>
        <taxon>Noctuoidea</taxon>
        <taxon>Noctuidae</taxon>
        <taxon>Amphipyrinae</taxon>
        <taxon>Spodoptera</taxon>
    </lineage>
</organism>
<dbReference type="PANTHER" id="PTHR12263:SF0">
    <property type="entry name" value="V-TYPE PROTON ATPASE SUBUNIT"/>
    <property type="match status" value="1"/>
</dbReference>
<evidence type="ECO:0000256" key="2">
    <source>
        <dbReference type="ARBA" id="ARBA00008328"/>
    </source>
</evidence>
<accession>A0A922SBH2</accession>
<keyword evidence="7" id="KW-0406">Ion transport</keyword>
<gene>
    <name evidence="11" type="ORF">HF086_000318</name>
</gene>
<evidence type="ECO:0000256" key="8">
    <source>
        <dbReference type="ARBA" id="ARBA00023136"/>
    </source>
</evidence>
<keyword evidence="5" id="KW-0375">Hydrogen ion transport</keyword>
<proteinExistence type="inferred from homology"/>
<evidence type="ECO:0000256" key="5">
    <source>
        <dbReference type="ARBA" id="ARBA00022781"/>
    </source>
</evidence>
<dbReference type="Pfam" id="PF05493">
    <property type="entry name" value="ATP_synt_H"/>
    <property type="match status" value="1"/>
</dbReference>